<gene>
    <name evidence="2" type="ORF">GCM10007854_09560</name>
</gene>
<proteinExistence type="predicted"/>
<comment type="caution">
    <text evidence="2">The sequence shown here is derived from an EMBL/GenBank/DDBJ whole genome shotgun (WGS) entry which is preliminary data.</text>
</comment>
<protein>
    <submittedName>
        <fullName evidence="2">Uncharacterized protein</fullName>
    </submittedName>
</protein>
<keyword evidence="3" id="KW-1185">Reference proteome</keyword>
<dbReference type="Proteomes" id="UP001161390">
    <property type="component" value="Unassembled WGS sequence"/>
</dbReference>
<dbReference type="RefSeq" id="WP_284370177.1">
    <property type="nucleotide sequence ID" value="NZ_BSNJ01000002.1"/>
</dbReference>
<reference evidence="2" key="1">
    <citation type="journal article" date="2014" name="Int. J. Syst. Evol. Microbiol.">
        <title>Complete genome of a new Firmicutes species belonging to the dominant human colonic microbiota ('Ruminococcus bicirculans') reveals two chromosomes and a selective capacity to utilize plant glucans.</title>
        <authorList>
            <consortium name="NISC Comparative Sequencing Program"/>
            <person name="Wegmann U."/>
            <person name="Louis P."/>
            <person name="Goesmann A."/>
            <person name="Henrissat B."/>
            <person name="Duncan S.H."/>
            <person name="Flint H.J."/>
        </authorList>
    </citation>
    <scope>NUCLEOTIDE SEQUENCE</scope>
    <source>
        <strain evidence="2">NBRC 108216</strain>
    </source>
</reference>
<accession>A0ABQ5V056</accession>
<evidence type="ECO:0000313" key="3">
    <source>
        <dbReference type="Proteomes" id="UP001161390"/>
    </source>
</evidence>
<name>A0ABQ5V056_9PROT</name>
<keyword evidence="1" id="KW-1133">Transmembrane helix</keyword>
<sequence length="260" mass="29527">MLLRRVKVHVQDQNWFAVGIDFCIVVIGVFMGLQVQQWNEARKETALEAAYVERLHKEVVDLEDIRRDLIAEREVNATVLHNAVNRLWDAESDPLTQDECASVSTILPTTNPTDDLPLIIELLSSGRITIFNNERLETALAAYLIARSRARDSREGVSRTMPQPSLEHSDLFEIRQSLSDFIMDENSGTAPDEAARIYGSYIVCDEDAMRSNVMFKNDLSNMELQYAYHILDNRSVSVALADLHEALDLLLDIDHQEQTP</sequence>
<dbReference type="EMBL" id="BSNJ01000002">
    <property type="protein sequence ID" value="GLQ20001.1"/>
    <property type="molecule type" value="Genomic_DNA"/>
</dbReference>
<keyword evidence="1" id="KW-0472">Membrane</keyword>
<reference evidence="2" key="2">
    <citation type="submission" date="2023-01" db="EMBL/GenBank/DDBJ databases">
        <title>Draft genome sequence of Algimonas porphyrae strain NBRC 108216.</title>
        <authorList>
            <person name="Sun Q."/>
            <person name="Mori K."/>
        </authorList>
    </citation>
    <scope>NUCLEOTIDE SEQUENCE</scope>
    <source>
        <strain evidence="2">NBRC 108216</strain>
    </source>
</reference>
<evidence type="ECO:0000313" key="2">
    <source>
        <dbReference type="EMBL" id="GLQ20001.1"/>
    </source>
</evidence>
<keyword evidence="1" id="KW-0812">Transmembrane</keyword>
<feature type="transmembrane region" description="Helical" evidence="1">
    <location>
        <begin position="15"/>
        <end position="33"/>
    </location>
</feature>
<organism evidence="2 3">
    <name type="scientific">Algimonas porphyrae</name>
    <dbReference type="NCBI Taxonomy" id="1128113"/>
    <lineage>
        <taxon>Bacteria</taxon>
        <taxon>Pseudomonadati</taxon>
        <taxon>Pseudomonadota</taxon>
        <taxon>Alphaproteobacteria</taxon>
        <taxon>Maricaulales</taxon>
        <taxon>Robiginitomaculaceae</taxon>
        <taxon>Algimonas</taxon>
    </lineage>
</organism>
<evidence type="ECO:0000256" key="1">
    <source>
        <dbReference type="SAM" id="Phobius"/>
    </source>
</evidence>